<evidence type="ECO:0000259" key="5">
    <source>
        <dbReference type="PROSITE" id="PS51379"/>
    </source>
</evidence>
<evidence type="ECO:0000256" key="1">
    <source>
        <dbReference type="ARBA" id="ARBA00022485"/>
    </source>
</evidence>
<keyword evidence="1" id="KW-0004">4Fe-4S</keyword>
<keyword evidence="2" id="KW-0479">Metal-binding</keyword>
<evidence type="ECO:0000256" key="2">
    <source>
        <dbReference type="ARBA" id="ARBA00022723"/>
    </source>
</evidence>
<keyword evidence="7" id="KW-1185">Reference proteome</keyword>
<keyword evidence="4" id="KW-0411">Iron-sulfur</keyword>
<dbReference type="InterPro" id="IPR017896">
    <property type="entry name" value="4Fe4S_Fe-S-bd"/>
</dbReference>
<dbReference type="GO" id="GO:0051539">
    <property type="term" value="F:4 iron, 4 sulfur cluster binding"/>
    <property type="evidence" value="ECO:0007669"/>
    <property type="project" value="UniProtKB-KW"/>
</dbReference>
<dbReference type="PANTHER" id="PTHR42859:SF15">
    <property type="entry name" value="IRON-SULFUR CLUSTER BINDING PROTEIN"/>
    <property type="match status" value="1"/>
</dbReference>
<feature type="domain" description="4Fe-4S ferredoxin-type" evidence="5">
    <location>
        <begin position="77"/>
        <end position="106"/>
    </location>
</feature>
<keyword evidence="3" id="KW-0408">Iron</keyword>
<dbReference type="STRING" id="690850.Desaf_0314"/>
<dbReference type="Proteomes" id="UP000007844">
    <property type="component" value="Chromosome"/>
</dbReference>
<gene>
    <name evidence="6" type="ORF">Desaf_0314</name>
</gene>
<dbReference type="Pfam" id="PF12800">
    <property type="entry name" value="Fer4_4"/>
    <property type="match status" value="2"/>
</dbReference>
<dbReference type="EMBL" id="CP003221">
    <property type="protein sequence ID" value="EGJ48671.1"/>
    <property type="molecule type" value="Genomic_DNA"/>
</dbReference>
<evidence type="ECO:0000256" key="4">
    <source>
        <dbReference type="ARBA" id="ARBA00023014"/>
    </source>
</evidence>
<dbReference type="HOGENOM" id="CLU_043374_3_2_7"/>
<dbReference type="KEGG" id="daf:Desaf_0314"/>
<dbReference type="PROSITE" id="PS51379">
    <property type="entry name" value="4FE4S_FER_2"/>
    <property type="match status" value="3"/>
</dbReference>
<reference evidence="6 7" key="1">
    <citation type="journal article" date="2011" name="J. Bacteriol.">
        <title>Genome sequence of the mercury-methylating and pleomorphic Desulfovibrio africanus Strain Walvis Bay.</title>
        <authorList>
            <person name="Brown S.D."/>
            <person name="Wall J.D."/>
            <person name="Kucken A.M."/>
            <person name="Gilmour C.C."/>
            <person name="Podar M."/>
            <person name="Brandt C.C."/>
            <person name="Teshima H."/>
            <person name="Detter J.C."/>
            <person name="Han C.S."/>
            <person name="Land M.L."/>
            <person name="Lucas S."/>
            <person name="Han J."/>
            <person name="Pennacchio L."/>
            <person name="Nolan M."/>
            <person name="Pitluck S."/>
            <person name="Woyke T."/>
            <person name="Goodwin L."/>
            <person name="Palumbo A.V."/>
            <person name="Elias D.A."/>
        </authorList>
    </citation>
    <scope>NUCLEOTIDE SEQUENCE [LARGE SCALE GENOMIC DNA]</scope>
    <source>
        <strain evidence="6 7">Walvis Bay</strain>
    </source>
</reference>
<proteinExistence type="predicted"/>
<evidence type="ECO:0000313" key="7">
    <source>
        <dbReference type="Proteomes" id="UP000007844"/>
    </source>
</evidence>
<dbReference type="PROSITE" id="PS00198">
    <property type="entry name" value="4FE4S_FER_1"/>
    <property type="match status" value="2"/>
</dbReference>
<dbReference type="InterPro" id="IPR050294">
    <property type="entry name" value="RnfB_subfamily"/>
</dbReference>
<sequence length="150" mass="15887">MKVLRASRMDRCIGCHSCSLACARMVHKQLSWNKAGIRIKSSGGITTGFEATLCLACDPAPCVLACPTGAFSQRRGGGVVVKRELCIQCGKCAEACPVDAVYLDAGGNPFVCIHCGRCVPFCPHTCLEMQDAPHAHTSQKMVGEVTEDAG</sequence>
<protein>
    <submittedName>
        <fullName evidence="6">4Fe-4S ferredoxin iron-sulfur binding domain-containing protein</fullName>
    </submittedName>
</protein>
<dbReference type="GO" id="GO:0046872">
    <property type="term" value="F:metal ion binding"/>
    <property type="evidence" value="ECO:0007669"/>
    <property type="project" value="UniProtKB-KW"/>
</dbReference>
<dbReference type="SUPFAM" id="SSF54862">
    <property type="entry name" value="4Fe-4S ferredoxins"/>
    <property type="match status" value="1"/>
</dbReference>
<dbReference type="Gene3D" id="3.30.70.20">
    <property type="match status" value="2"/>
</dbReference>
<dbReference type="InterPro" id="IPR017900">
    <property type="entry name" value="4Fe4S_Fe_S_CS"/>
</dbReference>
<evidence type="ECO:0000313" key="6">
    <source>
        <dbReference type="EMBL" id="EGJ48671.1"/>
    </source>
</evidence>
<dbReference type="PANTHER" id="PTHR42859">
    <property type="entry name" value="OXIDOREDUCTASE"/>
    <property type="match status" value="1"/>
</dbReference>
<feature type="domain" description="4Fe-4S ferredoxin-type" evidence="5">
    <location>
        <begin position="45"/>
        <end position="76"/>
    </location>
</feature>
<dbReference type="Pfam" id="PF00037">
    <property type="entry name" value="Fer4"/>
    <property type="match status" value="1"/>
</dbReference>
<accession>F3YU65</accession>
<dbReference type="RefSeq" id="WP_005988208.1">
    <property type="nucleotide sequence ID" value="NC_016629.1"/>
</dbReference>
<dbReference type="AlphaFoldDB" id="F3YU65"/>
<evidence type="ECO:0000256" key="3">
    <source>
        <dbReference type="ARBA" id="ARBA00023004"/>
    </source>
</evidence>
<name>F3YU65_DESAF</name>
<organism evidence="6 7">
    <name type="scientific">Desulfocurvibacter africanus subsp. africanus str. Walvis Bay</name>
    <dbReference type="NCBI Taxonomy" id="690850"/>
    <lineage>
        <taxon>Bacteria</taxon>
        <taxon>Pseudomonadati</taxon>
        <taxon>Thermodesulfobacteriota</taxon>
        <taxon>Desulfovibrionia</taxon>
        <taxon>Desulfovibrionales</taxon>
        <taxon>Desulfovibrionaceae</taxon>
        <taxon>Desulfocurvibacter</taxon>
    </lineage>
</organism>
<dbReference type="eggNOG" id="COG0437">
    <property type="taxonomic scope" value="Bacteria"/>
</dbReference>
<feature type="domain" description="4Fe-4S ferredoxin-type" evidence="5">
    <location>
        <begin position="108"/>
        <end position="132"/>
    </location>
</feature>